<proteinExistence type="predicted"/>
<organism evidence="3 4">
    <name type="scientific">Staphylococcus gallinarum</name>
    <dbReference type="NCBI Taxonomy" id="1293"/>
    <lineage>
        <taxon>Bacteria</taxon>
        <taxon>Bacillati</taxon>
        <taxon>Bacillota</taxon>
        <taxon>Bacilli</taxon>
        <taxon>Bacillales</taxon>
        <taxon>Staphylococcaceae</taxon>
        <taxon>Staphylococcus</taxon>
    </lineage>
</organism>
<keyword evidence="1" id="KW-0732">Signal</keyword>
<dbReference type="Pfam" id="PF13930">
    <property type="entry name" value="Endonuclea_NS_2"/>
    <property type="match status" value="1"/>
</dbReference>
<dbReference type="STRING" id="1293.SH09_02405"/>
<accession>A0A380FE22</accession>
<sequence length="295" mass="33187">MKILKVIALIILTTTLLTACDSGWETLHNQIFDKVEQGLETLTKHLQQDSDDTSKPEVTKADIDLINANTNSENYAYINDNKTNLTTADNKLLDKYSREKFWVIYPKLDQYGRAGTVTALVTQQSVESHSSKVRKRPAFDYGVHIAGEYKDGVYNPEKQAWKGEESNNEILQLNGYRGYIYNKSHSLAWSLGGDMETHNLTLGTRAQNVGTNRDRNGGGMGYAETQIRNAIHEHPQTKVYYKVTPVYQGSELLPRGSHVRAYSVNDEGQTVNINVWVSNTQKGVKINYQNGTHNG</sequence>
<feature type="chain" id="PRO_5038687770" description="Type VII secretion system protein EssD-like domain-containing protein" evidence="1">
    <location>
        <begin position="20"/>
        <end position="295"/>
    </location>
</feature>
<dbReference type="Proteomes" id="UP000255277">
    <property type="component" value="Unassembled WGS sequence"/>
</dbReference>
<dbReference type="AlphaFoldDB" id="A0A380FE22"/>
<evidence type="ECO:0000313" key="3">
    <source>
        <dbReference type="EMBL" id="SUM31671.1"/>
    </source>
</evidence>
<feature type="signal peptide" evidence="1">
    <location>
        <begin position="1"/>
        <end position="19"/>
    </location>
</feature>
<evidence type="ECO:0000313" key="4">
    <source>
        <dbReference type="Proteomes" id="UP000255277"/>
    </source>
</evidence>
<evidence type="ECO:0000256" key="1">
    <source>
        <dbReference type="SAM" id="SignalP"/>
    </source>
</evidence>
<dbReference type="InterPro" id="IPR044929">
    <property type="entry name" value="DNA/RNA_non-sp_Endonuclease_sf"/>
</dbReference>
<protein>
    <recommendedName>
        <fullName evidence="2">Type VII secretion system protein EssD-like domain-containing protein</fullName>
    </recommendedName>
</protein>
<dbReference type="PROSITE" id="PS51257">
    <property type="entry name" value="PROKAR_LIPOPROTEIN"/>
    <property type="match status" value="1"/>
</dbReference>
<dbReference type="EMBL" id="UHDK01000001">
    <property type="protein sequence ID" value="SUM31671.1"/>
    <property type="molecule type" value="Genomic_DNA"/>
</dbReference>
<dbReference type="Gene3D" id="3.40.570.10">
    <property type="entry name" value="Extracellular Endonuclease, subunit A"/>
    <property type="match status" value="1"/>
</dbReference>
<dbReference type="InterPro" id="IPR044927">
    <property type="entry name" value="Endonuclea_NS_2"/>
</dbReference>
<name>A0A380FE22_STAGA</name>
<feature type="domain" description="Type VII secretion system protein EssD-like" evidence="2">
    <location>
        <begin position="175"/>
        <end position="261"/>
    </location>
</feature>
<reference evidence="3 4" key="1">
    <citation type="submission" date="2018-06" db="EMBL/GenBank/DDBJ databases">
        <authorList>
            <consortium name="Pathogen Informatics"/>
            <person name="Doyle S."/>
        </authorList>
    </citation>
    <scope>NUCLEOTIDE SEQUENCE [LARGE SCALE GENOMIC DNA]</scope>
    <source>
        <strain evidence="3 4">NCTC12195</strain>
    </source>
</reference>
<gene>
    <name evidence="3" type="ORF">NCTC12195_01106</name>
</gene>
<evidence type="ECO:0000259" key="2">
    <source>
        <dbReference type="Pfam" id="PF13930"/>
    </source>
</evidence>